<proteinExistence type="predicted"/>
<protein>
    <submittedName>
        <fullName evidence="2">Phosphopantetheine attachment site family protein</fullName>
    </submittedName>
</protein>
<dbReference type="AlphaFoldDB" id="A0A423V4D7"/>
<dbReference type="EMBL" id="QWFA01000020">
    <property type="protein sequence ID" value="ROV69476.1"/>
    <property type="molecule type" value="Genomic_DNA"/>
</dbReference>
<feature type="domain" description="Carrier" evidence="1">
    <location>
        <begin position="15"/>
        <end position="93"/>
    </location>
</feature>
<organism evidence="2 3">
    <name type="scientific">Streptomyces globisporus</name>
    <dbReference type="NCBI Taxonomy" id="1908"/>
    <lineage>
        <taxon>Bacteria</taxon>
        <taxon>Bacillati</taxon>
        <taxon>Actinomycetota</taxon>
        <taxon>Actinomycetes</taxon>
        <taxon>Kitasatosporales</taxon>
        <taxon>Streptomycetaceae</taxon>
        <taxon>Streptomyces</taxon>
    </lineage>
</organism>
<dbReference type="Pfam" id="PF00550">
    <property type="entry name" value="PP-binding"/>
    <property type="match status" value="1"/>
</dbReference>
<reference evidence="2 3" key="1">
    <citation type="submission" date="2018-08" db="EMBL/GenBank/DDBJ databases">
        <title>Streptomyces globisporus 1912-4Crt, whole genome shotgun sequence.</title>
        <authorList>
            <person name="Matselyukh B."/>
        </authorList>
    </citation>
    <scope>NUCLEOTIDE SEQUENCE [LARGE SCALE GENOMIC DNA]</scope>
    <source>
        <strain evidence="2 3">1912-4Crt</strain>
    </source>
</reference>
<accession>A0A423V4D7</accession>
<evidence type="ECO:0000259" key="1">
    <source>
        <dbReference type="PROSITE" id="PS50075"/>
    </source>
</evidence>
<dbReference type="Gene3D" id="1.10.1200.10">
    <property type="entry name" value="ACP-like"/>
    <property type="match status" value="1"/>
</dbReference>
<dbReference type="InterPro" id="IPR036736">
    <property type="entry name" value="ACP-like_sf"/>
</dbReference>
<evidence type="ECO:0000313" key="3">
    <source>
        <dbReference type="Proteomes" id="UP000285596"/>
    </source>
</evidence>
<evidence type="ECO:0000313" key="2">
    <source>
        <dbReference type="EMBL" id="ROV69476.1"/>
    </source>
</evidence>
<name>A0A423V4D7_STRGL</name>
<dbReference type="InterPro" id="IPR009081">
    <property type="entry name" value="PP-bd_ACP"/>
</dbReference>
<dbReference type="PROSITE" id="PS50075">
    <property type="entry name" value="CARRIER"/>
    <property type="match status" value="1"/>
</dbReference>
<dbReference type="Proteomes" id="UP000285596">
    <property type="component" value="Unassembled WGS sequence"/>
</dbReference>
<dbReference type="SUPFAM" id="SSF47336">
    <property type="entry name" value="ACP-like"/>
    <property type="match status" value="1"/>
</dbReference>
<gene>
    <name evidence="2" type="ORF">D3105_05600</name>
</gene>
<comment type="caution">
    <text evidence="2">The sequence shown here is derived from an EMBL/GenBank/DDBJ whole genome shotgun (WGS) entry which is preliminary data.</text>
</comment>
<sequence length="95" mass="10802">MDVETVTPVEDDTVAKAATVVRNYVRSNMSALRDEDLHDEDNIFEKGFVTSIFAMQLLDFIETTFDVEVPDDRITLQNFSSVQRISRMVGELKNA</sequence>